<dbReference type="Proteomes" id="UP000184260">
    <property type="component" value="Unassembled WGS sequence"/>
</dbReference>
<sequence length="64" mass="7171">MKKVLVANVSSKVSEGGSSSGKRNVEFELTELNQHLADGWVIEKYDIVTNHIAYNFSIIYQLAK</sequence>
<dbReference type="OrthoDB" id="1377389at2"/>
<dbReference type="AlphaFoldDB" id="A0A1M6WQD5"/>
<evidence type="ECO:0000313" key="2">
    <source>
        <dbReference type="Proteomes" id="UP000184260"/>
    </source>
</evidence>
<keyword evidence="2" id="KW-1185">Reference proteome</keyword>
<evidence type="ECO:0000313" key="1">
    <source>
        <dbReference type="EMBL" id="SHK95937.1"/>
    </source>
</evidence>
<organism evidence="1 2">
    <name type="scientific">Flavobacterium xanthum</name>
    <dbReference type="NCBI Taxonomy" id="69322"/>
    <lineage>
        <taxon>Bacteria</taxon>
        <taxon>Pseudomonadati</taxon>
        <taxon>Bacteroidota</taxon>
        <taxon>Flavobacteriia</taxon>
        <taxon>Flavobacteriales</taxon>
        <taxon>Flavobacteriaceae</taxon>
        <taxon>Flavobacterium</taxon>
    </lineage>
</organism>
<protein>
    <recommendedName>
        <fullName evidence="3">DUF4177 domain-containing protein</fullName>
    </recommendedName>
</protein>
<reference evidence="2" key="1">
    <citation type="submission" date="2016-11" db="EMBL/GenBank/DDBJ databases">
        <authorList>
            <person name="Varghese N."/>
            <person name="Submissions S."/>
        </authorList>
    </citation>
    <scope>NUCLEOTIDE SEQUENCE [LARGE SCALE GENOMIC DNA]</scope>
    <source>
        <strain evidence="2">DSM 3661</strain>
    </source>
</reference>
<proteinExistence type="predicted"/>
<gene>
    <name evidence="1" type="ORF">SAMN05443669_10014</name>
</gene>
<dbReference type="EMBL" id="FRBU01000001">
    <property type="protein sequence ID" value="SHK95937.1"/>
    <property type="molecule type" value="Genomic_DNA"/>
</dbReference>
<evidence type="ECO:0008006" key="3">
    <source>
        <dbReference type="Google" id="ProtNLM"/>
    </source>
</evidence>
<dbReference type="RefSeq" id="WP_073350628.1">
    <property type="nucleotide sequence ID" value="NZ_FRBU01000001.1"/>
</dbReference>
<name>A0A1M6WQD5_9FLAO</name>
<accession>A0A1M6WQD5</accession>